<feature type="domain" description="ATPase BadF/BadG/BcrA/BcrD type" evidence="1">
    <location>
        <begin position="5"/>
        <end position="278"/>
    </location>
</feature>
<dbReference type="Proteomes" id="UP001596391">
    <property type="component" value="Unassembled WGS sequence"/>
</dbReference>
<dbReference type="Gene3D" id="3.30.420.40">
    <property type="match status" value="2"/>
</dbReference>
<protein>
    <submittedName>
        <fullName evidence="2">N-acetylglucosamine kinase</fullName>
    </submittedName>
</protein>
<organism evidence="2 3">
    <name type="scientific">Granulicella cerasi</name>
    <dbReference type="NCBI Taxonomy" id="741063"/>
    <lineage>
        <taxon>Bacteria</taxon>
        <taxon>Pseudomonadati</taxon>
        <taxon>Acidobacteriota</taxon>
        <taxon>Terriglobia</taxon>
        <taxon>Terriglobales</taxon>
        <taxon>Acidobacteriaceae</taxon>
        <taxon>Granulicella</taxon>
    </lineage>
</organism>
<dbReference type="InterPro" id="IPR052519">
    <property type="entry name" value="Euk-type_GlcNAc_Kinase"/>
</dbReference>
<evidence type="ECO:0000259" key="1">
    <source>
        <dbReference type="Pfam" id="PF01869"/>
    </source>
</evidence>
<dbReference type="InterPro" id="IPR043129">
    <property type="entry name" value="ATPase_NBD"/>
</dbReference>
<dbReference type="EMBL" id="JBHSWI010000001">
    <property type="protein sequence ID" value="MFC6645596.1"/>
    <property type="molecule type" value="Genomic_DNA"/>
</dbReference>
<dbReference type="Pfam" id="PF01869">
    <property type="entry name" value="BcrAD_BadFG"/>
    <property type="match status" value="1"/>
</dbReference>
<dbReference type="SUPFAM" id="SSF53067">
    <property type="entry name" value="Actin-like ATPase domain"/>
    <property type="match status" value="2"/>
</dbReference>
<sequence>MNLYLGIDAGGTKAEYALAEGEREIARVRGGSIKRMRVDEATATKHLEDALRELEAKSGRSLKDVVHTCIGTAGEQVPMVADWLRKEIGARVGGDLLVLGDVEIALDAAFFGKPGVLVLAGTGSNIAVRSPEGQMLSAGGWGPLLGDDGSGYRIGIETLRRLFREYDRGEITPLMQRVFTHWNVATPSELISLVHAQPGPDFASLARIVAEAQAAGDPLADEILAEQGRALAAVILRLLARAGFREGDSIHFAFTGSVVQHILPVRRAMEQAVLAQHPHSVFMTEATDAVSGALWRARTR</sequence>
<accession>A0ABW1ZA52</accession>
<keyword evidence="2" id="KW-0418">Kinase</keyword>
<proteinExistence type="predicted"/>
<dbReference type="PANTHER" id="PTHR43190">
    <property type="entry name" value="N-ACETYL-D-GLUCOSAMINE KINASE"/>
    <property type="match status" value="1"/>
</dbReference>
<keyword evidence="3" id="KW-1185">Reference proteome</keyword>
<gene>
    <name evidence="2" type="ORF">ACFQBQ_08375</name>
</gene>
<dbReference type="CDD" id="cd24007">
    <property type="entry name" value="ASKHA_NBD_eukNAGK-like"/>
    <property type="match status" value="1"/>
</dbReference>
<keyword evidence="2" id="KW-0808">Transferase</keyword>
<name>A0ABW1ZA52_9BACT</name>
<dbReference type="GO" id="GO:0016301">
    <property type="term" value="F:kinase activity"/>
    <property type="evidence" value="ECO:0007669"/>
    <property type="project" value="UniProtKB-KW"/>
</dbReference>
<dbReference type="InterPro" id="IPR002731">
    <property type="entry name" value="ATPase_BadF"/>
</dbReference>
<comment type="caution">
    <text evidence="2">The sequence shown here is derived from an EMBL/GenBank/DDBJ whole genome shotgun (WGS) entry which is preliminary data.</text>
</comment>
<evidence type="ECO:0000313" key="2">
    <source>
        <dbReference type="EMBL" id="MFC6645596.1"/>
    </source>
</evidence>
<dbReference type="PANTHER" id="PTHR43190:SF3">
    <property type="entry name" value="N-ACETYL-D-GLUCOSAMINE KINASE"/>
    <property type="match status" value="1"/>
</dbReference>
<dbReference type="RefSeq" id="WP_263371957.1">
    <property type="nucleotide sequence ID" value="NZ_JAGSYD010000003.1"/>
</dbReference>
<reference evidence="3" key="1">
    <citation type="journal article" date="2019" name="Int. J. Syst. Evol. Microbiol.">
        <title>The Global Catalogue of Microorganisms (GCM) 10K type strain sequencing project: providing services to taxonomists for standard genome sequencing and annotation.</title>
        <authorList>
            <consortium name="The Broad Institute Genomics Platform"/>
            <consortium name="The Broad Institute Genome Sequencing Center for Infectious Disease"/>
            <person name="Wu L."/>
            <person name="Ma J."/>
        </authorList>
    </citation>
    <scope>NUCLEOTIDE SEQUENCE [LARGE SCALE GENOMIC DNA]</scope>
    <source>
        <strain evidence="3">CGMCC 1.16026</strain>
    </source>
</reference>
<evidence type="ECO:0000313" key="3">
    <source>
        <dbReference type="Proteomes" id="UP001596391"/>
    </source>
</evidence>